<dbReference type="EMBL" id="LR134162">
    <property type="protein sequence ID" value="VEB01548.1"/>
    <property type="molecule type" value="Genomic_DNA"/>
</dbReference>
<gene>
    <name evidence="1" type="primary">fimZ_1</name>
    <name evidence="1" type="ORF">NCTC13635_02162</name>
</gene>
<dbReference type="AlphaFoldDB" id="A0A447RNV5"/>
<accession>A0A447RNV5</accession>
<protein>
    <submittedName>
        <fullName evidence="1">Putative transcriptional regulator of fimbrial expression</fullName>
    </submittedName>
</protein>
<evidence type="ECO:0000313" key="1">
    <source>
        <dbReference type="EMBL" id="VEB01548.1"/>
    </source>
</evidence>
<name>A0A447RNV5_KLEPN</name>
<proteinExistence type="predicted"/>
<organism evidence="1 2">
    <name type="scientific">Klebsiella pneumoniae</name>
    <dbReference type="NCBI Taxonomy" id="573"/>
    <lineage>
        <taxon>Bacteria</taxon>
        <taxon>Pseudomonadati</taxon>
        <taxon>Pseudomonadota</taxon>
        <taxon>Gammaproteobacteria</taxon>
        <taxon>Enterobacterales</taxon>
        <taxon>Enterobacteriaceae</taxon>
        <taxon>Klebsiella/Raoultella group</taxon>
        <taxon>Klebsiella</taxon>
        <taxon>Klebsiella pneumoniae complex</taxon>
    </lineage>
</organism>
<reference evidence="1 2" key="1">
    <citation type="submission" date="2018-12" db="EMBL/GenBank/DDBJ databases">
        <authorList>
            <consortium name="Pathogen Informatics"/>
        </authorList>
    </citation>
    <scope>NUCLEOTIDE SEQUENCE [LARGE SCALE GENOMIC DNA]</scope>
    <source>
        <strain evidence="1 2">NCTC13635</strain>
    </source>
</reference>
<sequence length="36" mass="4518">MILLIILFTPFLSSSNTWLQKQCIRKLHYDYYHFRQ</sequence>
<evidence type="ECO:0000313" key="2">
    <source>
        <dbReference type="Proteomes" id="UP000282433"/>
    </source>
</evidence>
<dbReference type="Proteomes" id="UP000282433">
    <property type="component" value="Chromosome"/>
</dbReference>